<keyword evidence="2" id="KW-0175">Coiled coil</keyword>
<dbReference type="HAMAP" id="MF_00715">
    <property type="entry name" value="SlyX"/>
    <property type="match status" value="1"/>
</dbReference>
<name>A0A420XFQ2_9PAST</name>
<dbReference type="Proteomes" id="UP000280099">
    <property type="component" value="Unassembled WGS sequence"/>
</dbReference>
<proteinExistence type="inferred from homology"/>
<protein>
    <recommendedName>
        <fullName evidence="1">Protein SlyX homolog</fullName>
    </recommendedName>
</protein>
<sequence length="74" mass="8586">MQPNLDNILAYITELETKIAFQDQTIEDLNQALIDQQFTLDKLQNQFRHLAEKLKSMQPSNIASQAEETLPPHY</sequence>
<dbReference type="InterPro" id="IPR007236">
    <property type="entry name" value="SlyX"/>
</dbReference>
<dbReference type="PANTHER" id="PTHR36508:SF1">
    <property type="entry name" value="PROTEIN SLYX"/>
    <property type="match status" value="1"/>
</dbReference>
<comment type="caution">
    <text evidence="3">The sequence shown here is derived from an EMBL/GenBank/DDBJ whole genome shotgun (WGS) entry which is preliminary data.</text>
</comment>
<dbReference type="Pfam" id="PF04102">
    <property type="entry name" value="SlyX"/>
    <property type="match status" value="1"/>
</dbReference>
<evidence type="ECO:0000313" key="3">
    <source>
        <dbReference type="EMBL" id="RKR71277.1"/>
    </source>
</evidence>
<comment type="similarity">
    <text evidence="1">Belongs to the SlyX family.</text>
</comment>
<evidence type="ECO:0000256" key="1">
    <source>
        <dbReference type="HAMAP-Rule" id="MF_00715"/>
    </source>
</evidence>
<dbReference type="AlphaFoldDB" id="A0A420XFQ2"/>
<dbReference type="Gene3D" id="1.20.5.300">
    <property type="match status" value="1"/>
</dbReference>
<feature type="coiled-coil region" evidence="2">
    <location>
        <begin position="12"/>
        <end position="46"/>
    </location>
</feature>
<dbReference type="PANTHER" id="PTHR36508">
    <property type="entry name" value="PROTEIN SLYX"/>
    <property type="match status" value="1"/>
</dbReference>
<gene>
    <name evidence="1" type="primary">slyX</name>
    <name evidence="3" type="ORF">DES31_1613</name>
</gene>
<dbReference type="EMBL" id="RBJC01000008">
    <property type="protein sequence ID" value="RKR71277.1"/>
    <property type="molecule type" value="Genomic_DNA"/>
</dbReference>
<keyword evidence="4" id="KW-1185">Reference proteome</keyword>
<accession>A0A420XFQ2</accession>
<dbReference type="OrthoDB" id="5771733at2"/>
<evidence type="ECO:0000256" key="2">
    <source>
        <dbReference type="SAM" id="Coils"/>
    </source>
</evidence>
<evidence type="ECO:0000313" key="4">
    <source>
        <dbReference type="Proteomes" id="UP000280099"/>
    </source>
</evidence>
<organism evidence="3 4">
    <name type="scientific">Otariodibacter oris</name>
    <dbReference type="NCBI Taxonomy" id="1032623"/>
    <lineage>
        <taxon>Bacteria</taxon>
        <taxon>Pseudomonadati</taxon>
        <taxon>Pseudomonadota</taxon>
        <taxon>Gammaproteobacteria</taxon>
        <taxon>Pasteurellales</taxon>
        <taxon>Pasteurellaceae</taxon>
        <taxon>Otariodibacter</taxon>
    </lineage>
</organism>
<dbReference type="RefSeq" id="WP_121123810.1">
    <property type="nucleotide sequence ID" value="NZ_CP016604.1"/>
</dbReference>
<reference evidence="3 4" key="1">
    <citation type="submission" date="2018-10" db="EMBL/GenBank/DDBJ databases">
        <title>Genomic Encyclopedia of Type Strains, Phase IV (KMG-IV): sequencing the most valuable type-strain genomes for metagenomic binning, comparative biology and taxonomic classification.</title>
        <authorList>
            <person name="Goeker M."/>
        </authorList>
    </citation>
    <scope>NUCLEOTIDE SEQUENCE [LARGE SCALE GENOMIC DNA]</scope>
    <source>
        <strain evidence="3 4">DSM 23800</strain>
    </source>
</reference>